<dbReference type="GO" id="GO:0070522">
    <property type="term" value="C:ERCC4-ERCC1 complex"/>
    <property type="evidence" value="ECO:0007669"/>
    <property type="project" value="TreeGrafter"/>
</dbReference>
<gene>
    <name evidence="9" type="ORF">HO133_006596</name>
</gene>
<protein>
    <recommendedName>
        <fullName evidence="8">ERCC1-like central domain-containing protein</fullName>
    </recommendedName>
</protein>
<comment type="similarity">
    <text evidence="2">Belongs to the ERCC1/RAD10/SWI10 family.</text>
</comment>
<keyword evidence="10" id="KW-1185">Reference proteome</keyword>
<comment type="subcellular location">
    <subcellularLocation>
        <location evidence="1">Nucleus</location>
    </subcellularLocation>
</comment>
<dbReference type="Gene3D" id="1.10.150.20">
    <property type="entry name" value="5' to 3' exonuclease, C-terminal subdomain"/>
    <property type="match status" value="1"/>
</dbReference>
<dbReference type="RefSeq" id="XP_037147204.1">
    <property type="nucleotide sequence ID" value="XM_037297494.1"/>
</dbReference>
<evidence type="ECO:0000313" key="9">
    <source>
        <dbReference type="EMBL" id="KAF6217769.1"/>
    </source>
</evidence>
<dbReference type="SUPFAM" id="SSF52980">
    <property type="entry name" value="Restriction endonuclease-like"/>
    <property type="match status" value="1"/>
</dbReference>
<dbReference type="GO" id="GO:0003697">
    <property type="term" value="F:single-stranded DNA binding"/>
    <property type="evidence" value="ECO:0007669"/>
    <property type="project" value="TreeGrafter"/>
</dbReference>
<comment type="caution">
    <text evidence="9">The sequence shown here is derived from an EMBL/GenBank/DDBJ whole genome shotgun (WGS) entry which is preliminary data.</text>
</comment>
<dbReference type="NCBIfam" id="TIGR00597">
    <property type="entry name" value="rad10"/>
    <property type="match status" value="1"/>
</dbReference>
<dbReference type="InterPro" id="IPR004579">
    <property type="entry name" value="ERCC1/RAD10/SWI10"/>
</dbReference>
<evidence type="ECO:0000256" key="2">
    <source>
        <dbReference type="ARBA" id="ARBA00008283"/>
    </source>
</evidence>
<organism evidence="9 10">
    <name type="scientific">Letharia lupina</name>
    <dbReference type="NCBI Taxonomy" id="560253"/>
    <lineage>
        <taxon>Eukaryota</taxon>
        <taxon>Fungi</taxon>
        <taxon>Dikarya</taxon>
        <taxon>Ascomycota</taxon>
        <taxon>Pezizomycotina</taxon>
        <taxon>Lecanoromycetes</taxon>
        <taxon>OSLEUM clade</taxon>
        <taxon>Lecanoromycetidae</taxon>
        <taxon>Lecanorales</taxon>
        <taxon>Lecanorineae</taxon>
        <taxon>Parmeliaceae</taxon>
        <taxon>Letharia</taxon>
    </lineage>
</organism>
<feature type="region of interest" description="Disordered" evidence="7">
    <location>
        <begin position="323"/>
        <end position="419"/>
    </location>
</feature>
<reference evidence="9 10" key="1">
    <citation type="journal article" date="2020" name="Genomics">
        <title>Complete, high-quality genomes from long-read metagenomic sequencing of two wolf lichen thalli reveals enigmatic genome architecture.</title>
        <authorList>
            <person name="McKenzie S.K."/>
            <person name="Walston R.F."/>
            <person name="Allen J.L."/>
        </authorList>
    </citation>
    <scope>NUCLEOTIDE SEQUENCE [LARGE SCALE GENOMIC DNA]</scope>
    <source>
        <strain evidence="9">WasteWater1</strain>
    </source>
</reference>
<dbReference type="SUPFAM" id="SSF47781">
    <property type="entry name" value="RuvA domain 2-like"/>
    <property type="match status" value="1"/>
</dbReference>
<dbReference type="Pfam" id="PF03834">
    <property type="entry name" value="Rad10"/>
    <property type="match status" value="1"/>
</dbReference>
<dbReference type="GO" id="GO:0070914">
    <property type="term" value="P:UV-damage excision repair"/>
    <property type="evidence" value="ECO:0007669"/>
    <property type="project" value="TreeGrafter"/>
</dbReference>
<keyword evidence="5" id="KW-0234">DNA repair</keyword>
<dbReference type="InterPro" id="IPR047260">
    <property type="entry name" value="ERCC1-like_central_dom"/>
</dbReference>
<evidence type="ECO:0000313" key="10">
    <source>
        <dbReference type="Proteomes" id="UP000593566"/>
    </source>
</evidence>
<evidence type="ECO:0000256" key="3">
    <source>
        <dbReference type="ARBA" id="ARBA00022763"/>
    </source>
</evidence>
<evidence type="ECO:0000256" key="4">
    <source>
        <dbReference type="ARBA" id="ARBA00023125"/>
    </source>
</evidence>
<evidence type="ECO:0000256" key="6">
    <source>
        <dbReference type="ARBA" id="ARBA00023242"/>
    </source>
</evidence>
<dbReference type="Proteomes" id="UP000593566">
    <property type="component" value="Unassembled WGS sequence"/>
</dbReference>
<sequence>MISRKARTPRSGSQITPATQRLVLFYEIQPSLSPKITPAMDDEFGDDADFAAIVDAVDRRNHAPGPSTNSSTTTPKIQQPKPQALPSRSAPSSILVSTRQKGNPILNNIRSLPWEYGDIPADYVLGATTCALFLSLKYHRLHPEYIYSRIRALGQKYNLRVLLTMVDIQNHEESLKELSKTSLINNLTLILCWSAQEAGRYLELYKSYEHASPTSIRAHQATSYSEKLVEFITVPRSINKTDALSLVSAFGSVRAAVNARPEEIGEITGWGEKKVQRWVGTVRENFRVRKAAKRGIGVVREETSAGLPRDQSSVGLVREDSLFEDAGDEQRRDSAPVPIGKTPIKDAPESRPGTAEKAQQRPPKRPADEVPLWEPGEDEEEALLLAAAEEMEMSPSRKAHANESEPRSKAFANAKGGLSEGMAAALAKLRKE</sequence>
<dbReference type="Pfam" id="PF14520">
    <property type="entry name" value="HHH_5"/>
    <property type="match status" value="1"/>
</dbReference>
<dbReference type="GO" id="GO:0006302">
    <property type="term" value="P:double-strand break repair"/>
    <property type="evidence" value="ECO:0007669"/>
    <property type="project" value="UniProtKB-ARBA"/>
</dbReference>
<dbReference type="PANTHER" id="PTHR12749">
    <property type="entry name" value="EXCISION REPAIR CROSS-COMPLEMENTING 1 ERCC1"/>
    <property type="match status" value="1"/>
</dbReference>
<keyword evidence="4" id="KW-0238">DNA-binding</keyword>
<name>A0A8H6C6K2_9LECA</name>
<evidence type="ECO:0000259" key="8">
    <source>
        <dbReference type="Pfam" id="PF03834"/>
    </source>
</evidence>
<dbReference type="GO" id="GO:0000110">
    <property type="term" value="C:nucleotide-excision repair factor 1 complex"/>
    <property type="evidence" value="ECO:0007669"/>
    <property type="project" value="TreeGrafter"/>
</dbReference>
<dbReference type="PANTHER" id="PTHR12749:SF0">
    <property type="entry name" value="DNA EXCISION REPAIR PROTEIN ERCC-1"/>
    <property type="match status" value="1"/>
</dbReference>
<dbReference type="AlphaFoldDB" id="A0A8H6C6K2"/>
<feature type="domain" description="ERCC1-like central" evidence="8">
    <location>
        <begin position="93"/>
        <end position="206"/>
    </location>
</feature>
<proteinExistence type="inferred from homology"/>
<dbReference type="GeneID" id="59334997"/>
<evidence type="ECO:0000256" key="7">
    <source>
        <dbReference type="SAM" id="MobiDB-lite"/>
    </source>
</evidence>
<dbReference type="CDD" id="cd22325">
    <property type="entry name" value="ERCC1_C-like"/>
    <property type="match status" value="1"/>
</dbReference>
<dbReference type="GO" id="GO:0003684">
    <property type="term" value="F:damaged DNA binding"/>
    <property type="evidence" value="ECO:0007669"/>
    <property type="project" value="InterPro"/>
</dbReference>
<dbReference type="FunFam" id="3.40.50.10130:FF:000001">
    <property type="entry name" value="DNA excision repair protein ERCC-1"/>
    <property type="match status" value="1"/>
</dbReference>
<dbReference type="GO" id="GO:0006312">
    <property type="term" value="P:mitotic recombination"/>
    <property type="evidence" value="ECO:0007669"/>
    <property type="project" value="TreeGrafter"/>
</dbReference>
<feature type="region of interest" description="Disordered" evidence="7">
    <location>
        <begin position="60"/>
        <end position="93"/>
    </location>
</feature>
<dbReference type="InterPro" id="IPR011335">
    <property type="entry name" value="Restrct_endonuc-II-like"/>
</dbReference>
<evidence type="ECO:0000256" key="5">
    <source>
        <dbReference type="ARBA" id="ARBA00023204"/>
    </source>
</evidence>
<dbReference type="Gene3D" id="3.40.50.10130">
    <property type="match status" value="1"/>
</dbReference>
<evidence type="ECO:0000256" key="1">
    <source>
        <dbReference type="ARBA" id="ARBA00004123"/>
    </source>
</evidence>
<accession>A0A8H6C6K2</accession>
<dbReference type="EMBL" id="JACCJB010000025">
    <property type="protein sequence ID" value="KAF6217769.1"/>
    <property type="molecule type" value="Genomic_DNA"/>
</dbReference>
<keyword evidence="3" id="KW-0227">DNA damage</keyword>
<keyword evidence="6" id="KW-0539">Nucleus</keyword>
<feature type="compositionally biased region" description="Low complexity" evidence="7">
    <location>
        <begin position="64"/>
        <end position="75"/>
    </location>
</feature>
<dbReference type="InterPro" id="IPR010994">
    <property type="entry name" value="RuvA_2-like"/>
</dbReference>